<evidence type="ECO:0000313" key="1">
    <source>
        <dbReference type="EMBL" id="EMG11401.1"/>
    </source>
</evidence>
<name>M3I7K5_LEPIR</name>
<dbReference type="Proteomes" id="UP000011776">
    <property type="component" value="Unassembled WGS sequence"/>
</dbReference>
<feature type="non-terminal residue" evidence="1">
    <location>
        <position position="31"/>
    </location>
</feature>
<evidence type="ECO:0000313" key="2">
    <source>
        <dbReference type="Proteomes" id="UP000011776"/>
    </source>
</evidence>
<accession>M3I7K5</accession>
<dbReference type="EMBL" id="AFME02000169">
    <property type="protein sequence ID" value="EMG11401.1"/>
    <property type="molecule type" value="Genomic_DNA"/>
</dbReference>
<organism evidence="1 2">
    <name type="scientific">Leptospira interrogans serovar Grippotyphosa str. LT2186</name>
    <dbReference type="NCBI Taxonomy" id="1001599"/>
    <lineage>
        <taxon>Bacteria</taxon>
        <taxon>Pseudomonadati</taxon>
        <taxon>Spirochaetota</taxon>
        <taxon>Spirochaetia</taxon>
        <taxon>Leptospirales</taxon>
        <taxon>Leptospiraceae</taxon>
        <taxon>Leptospira</taxon>
    </lineage>
</organism>
<dbReference type="AlphaFoldDB" id="M3I7K5"/>
<sequence>MKTKSENFMKQFIIVLRYLVSIETVDKHVTA</sequence>
<gene>
    <name evidence="1" type="ORF">LEP1GSC151_2268</name>
</gene>
<protein>
    <submittedName>
        <fullName evidence="1">Uncharacterized protein</fullName>
    </submittedName>
</protein>
<proteinExistence type="predicted"/>
<comment type="caution">
    <text evidence="1">The sequence shown here is derived from an EMBL/GenBank/DDBJ whole genome shotgun (WGS) entry which is preliminary data.</text>
</comment>
<reference evidence="1 2" key="1">
    <citation type="submission" date="2013-02" db="EMBL/GenBank/DDBJ databases">
        <authorList>
            <person name="Harkins D.M."/>
            <person name="Durkin A.S."/>
            <person name="Brinkac L.M."/>
            <person name="Haft D.H."/>
            <person name="Selengut J.D."/>
            <person name="Sanka R."/>
            <person name="DePew J."/>
            <person name="Purushe J."/>
            <person name="Tulsiani S.M."/>
            <person name="Graham G.C."/>
            <person name="Burns M.-A."/>
            <person name="Dohnt M.F."/>
            <person name="Smythe L.D."/>
            <person name="McKay D.B."/>
            <person name="Craig S.B."/>
            <person name="Vinetz J.M."/>
            <person name="Sutton G.G."/>
            <person name="Nierman W.C."/>
            <person name="Fouts D.E."/>
        </authorList>
    </citation>
    <scope>NUCLEOTIDE SEQUENCE [LARGE SCALE GENOMIC DNA]</scope>
    <source>
        <strain evidence="1 2">LT2186</strain>
    </source>
</reference>